<gene>
    <name evidence="2" type="ORF">RU97_GL000784</name>
</gene>
<evidence type="ECO:0000313" key="2">
    <source>
        <dbReference type="EMBL" id="OJG19213.1"/>
    </source>
</evidence>
<comment type="caution">
    <text evidence="2">The sequence shown here is derived from an EMBL/GenBank/DDBJ whole genome shotgun (WGS) entry which is preliminary data.</text>
</comment>
<dbReference type="STRING" id="214095.RU97_GL000784"/>
<dbReference type="GO" id="GO:0051301">
    <property type="term" value="P:cell division"/>
    <property type="evidence" value="ECO:0007669"/>
    <property type="project" value="TreeGrafter"/>
</dbReference>
<dbReference type="PANTHER" id="PTHR12558">
    <property type="entry name" value="CELL DIVISION CYCLE 16,23,27"/>
    <property type="match status" value="1"/>
</dbReference>
<dbReference type="InterPro" id="IPR011990">
    <property type="entry name" value="TPR-like_helical_dom_sf"/>
</dbReference>
<dbReference type="SUPFAM" id="SSF48452">
    <property type="entry name" value="TPR-like"/>
    <property type="match status" value="3"/>
</dbReference>
<evidence type="ECO:0000256" key="1">
    <source>
        <dbReference type="PROSITE-ProRule" id="PRU00339"/>
    </source>
</evidence>
<dbReference type="PROSITE" id="PS50005">
    <property type="entry name" value="TPR"/>
    <property type="match status" value="1"/>
</dbReference>
<dbReference type="Pfam" id="PF25058">
    <property type="entry name" value="ARM_TT21"/>
    <property type="match status" value="1"/>
</dbReference>
<dbReference type="Pfam" id="PF14559">
    <property type="entry name" value="TPR_19"/>
    <property type="match status" value="2"/>
</dbReference>
<dbReference type="EMBL" id="JXKH01000002">
    <property type="protein sequence ID" value="OJG19213.1"/>
    <property type="molecule type" value="Genomic_DNA"/>
</dbReference>
<dbReference type="GO" id="GO:0042802">
    <property type="term" value="F:identical protein binding"/>
    <property type="evidence" value="ECO:0007669"/>
    <property type="project" value="InterPro"/>
</dbReference>
<dbReference type="SMART" id="SM00028">
    <property type="entry name" value="TPR"/>
    <property type="match status" value="7"/>
</dbReference>
<dbReference type="Pfam" id="PF13432">
    <property type="entry name" value="TPR_16"/>
    <property type="match status" value="1"/>
</dbReference>
<dbReference type="PANTHER" id="PTHR12558:SF50">
    <property type="entry name" value="ASSEMBLY CHAPERONE OF RPL4-RELATED"/>
    <property type="match status" value="1"/>
</dbReference>
<keyword evidence="1" id="KW-0802">TPR repeat</keyword>
<keyword evidence="3" id="KW-1185">Reference proteome</keyword>
<dbReference type="InterPro" id="IPR019734">
    <property type="entry name" value="TPR_rpt"/>
</dbReference>
<accession>A0A1L8RHL1</accession>
<sequence>MLDALHNEDLAEAQVLFEEALRKDEAEILADLGENLMALGFLAEARRTFEELLTRFPAAEELYLPLAEIAIEDGKTDEAFDLLEKIAPDSDAYPSALLVMADLYQVLGIPEVSEAKLKEAEAILPDEPLIQFALAELAFSNGNFVEALRLYEQLQNRGLEEVTGISLNERIGNALNMEGEFEEAIPYLEQALADEQTDDRLFQLAFTYLQLKDNQKAIIYLQQLRALNPQYGSLYYYLGEALLEEEQLEEAATVLGEGISEDPYQVDLYLLAAEVAYRLHDPEGSEKWLQEALTLGEKTEEARLTLSNLYLSEGRYEEAIDALAGVEGDAQAEWNLAQSYNALEDFTQAALHYENAAEDLQHEPEFMKEYGIFLREEGQFDKAKALLTHYLAHEPGDLEVASLLDEM</sequence>
<name>A0A1L8RHL1_9ENTE</name>
<feature type="repeat" description="TPR" evidence="1">
    <location>
        <begin position="232"/>
        <end position="265"/>
    </location>
</feature>
<dbReference type="Gene3D" id="1.25.40.10">
    <property type="entry name" value="Tetratricopeptide repeat domain"/>
    <property type="match status" value="3"/>
</dbReference>
<dbReference type="Proteomes" id="UP000181884">
    <property type="component" value="Unassembled WGS sequence"/>
</dbReference>
<dbReference type="InterPro" id="IPR011717">
    <property type="entry name" value="TPR-4"/>
</dbReference>
<protein>
    <submittedName>
        <fullName evidence="2">Tetratricopeptide repeat protein</fullName>
    </submittedName>
</protein>
<reference evidence="2 3" key="1">
    <citation type="submission" date="2014-12" db="EMBL/GenBank/DDBJ databases">
        <title>Draft genome sequences of 29 type strains of Enterococci.</title>
        <authorList>
            <person name="Zhong Z."/>
            <person name="Sun Z."/>
            <person name="Liu W."/>
            <person name="Zhang W."/>
            <person name="Zhang H."/>
        </authorList>
    </citation>
    <scope>NUCLEOTIDE SEQUENCE [LARGE SCALE GENOMIC DNA]</scope>
    <source>
        <strain evidence="2 3">DSM 17029</strain>
    </source>
</reference>
<proteinExistence type="predicted"/>
<organism evidence="2 3">
    <name type="scientific">Enterococcus canis</name>
    <dbReference type="NCBI Taxonomy" id="214095"/>
    <lineage>
        <taxon>Bacteria</taxon>
        <taxon>Bacillati</taxon>
        <taxon>Bacillota</taxon>
        <taxon>Bacilli</taxon>
        <taxon>Lactobacillales</taxon>
        <taxon>Enterococcaceae</taxon>
        <taxon>Enterococcus</taxon>
    </lineage>
</organism>
<evidence type="ECO:0000313" key="3">
    <source>
        <dbReference type="Proteomes" id="UP000181884"/>
    </source>
</evidence>
<dbReference type="Pfam" id="PF07721">
    <property type="entry name" value="TPR_4"/>
    <property type="match status" value="1"/>
</dbReference>
<dbReference type="AlphaFoldDB" id="A0A1L8RHL1"/>